<evidence type="ECO:0000256" key="8">
    <source>
        <dbReference type="SAM" id="MobiDB-lite"/>
    </source>
</evidence>
<dbReference type="EMBL" id="JAWDJX010000017">
    <property type="protein sequence ID" value="KAK3053132.1"/>
    <property type="molecule type" value="Genomic_DNA"/>
</dbReference>
<keyword evidence="3" id="KW-0808">Transferase</keyword>
<gene>
    <name evidence="10" type="ORF">LTR09_005758</name>
</gene>
<evidence type="ECO:0000256" key="6">
    <source>
        <dbReference type="ARBA" id="ARBA00023006"/>
    </source>
</evidence>
<dbReference type="GO" id="GO:0015031">
    <property type="term" value="P:protein transport"/>
    <property type="evidence" value="ECO:0007669"/>
    <property type="project" value="UniProtKB-KW"/>
</dbReference>
<dbReference type="Proteomes" id="UP001271007">
    <property type="component" value="Unassembled WGS sequence"/>
</dbReference>
<dbReference type="PANTHER" id="PTHR14957:SF1">
    <property type="entry name" value="UBIQUITIN-LIKE-CONJUGATING ENZYME ATG10"/>
    <property type="match status" value="1"/>
</dbReference>
<comment type="similarity">
    <text evidence="1">Belongs to the ATG10 family.</text>
</comment>
<proteinExistence type="inferred from homology"/>
<evidence type="ECO:0000313" key="10">
    <source>
        <dbReference type="EMBL" id="KAK3053132.1"/>
    </source>
</evidence>
<evidence type="ECO:0000313" key="11">
    <source>
        <dbReference type="Proteomes" id="UP001271007"/>
    </source>
</evidence>
<feature type="region of interest" description="Disordered" evidence="8">
    <location>
        <begin position="52"/>
        <end position="80"/>
    </location>
</feature>
<evidence type="ECO:0000256" key="2">
    <source>
        <dbReference type="ARBA" id="ARBA00021099"/>
    </source>
</evidence>
<dbReference type="GO" id="GO:0032446">
    <property type="term" value="P:protein modification by small protein conjugation"/>
    <property type="evidence" value="ECO:0007669"/>
    <property type="project" value="TreeGrafter"/>
</dbReference>
<protein>
    <recommendedName>
        <fullName evidence="2">Ubiquitin-like-conjugating enzyme ATG10</fullName>
    </recommendedName>
    <alternativeName>
        <fullName evidence="7">Autophagy-related protein 10</fullName>
    </alternativeName>
</protein>
<dbReference type="GO" id="GO:0005829">
    <property type="term" value="C:cytosol"/>
    <property type="evidence" value="ECO:0007669"/>
    <property type="project" value="TreeGrafter"/>
</dbReference>
<evidence type="ECO:0000256" key="9">
    <source>
        <dbReference type="SAM" id="Phobius"/>
    </source>
</evidence>
<accession>A0AAJ0G8E0</accession>
<keyword evidence="5" id="KW-0653">Protein transport</keyword>
<dbReference type="GO" id="GO:0061651">
    <property type="term" value="F:Atg12 conjugating enzyme activity"/>
    <property type="evidence" value="ECO:0007669"/>
    <property type="project" value="TreeGrafter"/>
</dbReference>
<keyword evidence="9" id="KW-0472">Membrane</keyword>
<keyword evidence="6" id="KW-0072">Autophagy</keyword>
<feature type="compositionally biased region" description="Basic and acidic residues" evidence="8">
    <location>
        <begin position="55"/>
        <end position="69"/>
    </location>
</feature>
<keyword evidence="11" id="KW-1185">Reference proteome</keyword>
<dbReference type="GO" id="GO:0000045">
    <property type="term" value="P:autophagosome assembly"/>
    <property type="evidence" value="ECO:0007669"/>
    <property type="project" value="TreeGrafter"/>
</dbReference>
<keyword evidence="5" id="KW-0813">Transport</keyword>
<evidence type="ECO:0000256" key="5">
    <source>
        <dbReference type="ARBA" id="ARBA00022927"/>
    </source>
</evidence>
<dbReference type="InterPro" id="IPR007135">
    <property type="entry name" value="Atg3/Atg10"/>
</dbReference>
<evidence type="ECO:0000256" key="3">
    <source>
        <dbReference type="ARBA" id="ARBA00022679"/>
    </source>
</evidence>
<keyword evidence="4" id="KW-0833">Ubl conjugation pathway</keyword>
<dbReference type="GO" id="GO:0000422">
    <property type="term" value="P:autophagy of mitochondrion"/>
    <property type="evidence" value="ECO:0007669"/>
    <property type="project" value="TreeGrafter"/>
</dbReference>
<keyword evidence="9" id="KW-0812">Transmembrane</keyword>
<reference evidence="10" key="1">
    <citation type="submission" date="2023-04" db="EMBL/GenBank/DDBJ databases">
        <title>Black Yeasts Isolated from many extreme environments.</title>
        <authorList>
            <person name="Coleine C."/>
            <person name="Stajich J.E."/>
            <person name="Selbmann L."/>
        </authorList>
    </citation>
    <scope>NUCLEOTIDE SEQUENCE</scope>
    <source>
        <strain evidence="10">CCFEE 5312</strain>
    </source>
</reference>
<sequence length="214" mass="23201">MSISSKGFEKGCENLCETWAALSNEGDVRVLSSHGTKYLRITRIFGETTHGALTSEHDDHEYEDSKAPAEDDDDEALHRSVTSSQSISGVFDIVHSPSYQVPVLYVQIRDLSGSRAGKTLCPDEVYELLVPTMHKAELQAVGVMGALSMTDHPITGMPAYFVHPCRTAEAMSSLIGPEAEADAAKYLLLWFGLIGSSVGLTVPVNVAQVMNKSR</sequence>
<organism evidence="10 11">
    <name type="scientific">Extremus antarcticus</name>
    <dbReference type="NCBI Taxonomy" id="702011"/>
    <lineage>
        <taxon>Eukaryota</taxon>
        <taxon>Fungi</taxon>
        <taxon>Dikarya</taxon>
        <taxon>Ascomycota</taxon>
        <taxon>Pezizomycotina</taxon>
        <taxon>Dothideomycetes</taxon>
        <taxon>Dothideomycetidae</taxon>
        <taxon>Mycosphaerellales</taxon>
        <taxon>Extremaceae</taxon>
        <taxon>Extremus</taxon>
    </lineage>
</organism>
<evidence type="ECO:0000256" key="4">
    <source>
        <dbReference type="ARBA" id="ARBA00022786"/>
    </source>
</evidence>
<dbReference type="Pfam" id="PF03987">
    <property type="entry name" value="Autophagy_act_C"/>
    <property type="match status" value="1"/>
</dbReference>
<keyword evidence="9" id="KW-1133">Transmembrane helix</keyword>
<dbReference type="AlphaFoldDB" id="A0AAJ0G8E0"/>
<evidence type="ECO:0000256" key="1">
    <source>
        <dbReference type="ARBA" id="ARBA00005696"/>
    </source>
</evidence>
<evidence type="ECO:0000256" key="7">
    <source>
        <dbReference type="ARBA" id="ARBA00029833"/>
    </source>
</evidence>
<name>A0AAJ0G8E0_9PEZI</name>
<comment type="caution">
    <text evidence="10">The sequence shown here is derived from an EMBL/GenBank/DDBJ whole genome shotgun (WGS) entry which is preliminary data.</text>
</comment>
<dbReference type="PANTHER" id="PTHR14957">
    <property type="entry name" value="UBIQUITIN-LIKE-CONJUGATING ENZYME ATG10"/>
    <property type="match status" value="1"/>
</dbReference>
<feature type="transmembrane region" description="Helical" evidence="9">
    <location>
        <begin position="187"/>
        <end position="207"/>
    </location>
</feature>
<dbReference type="Gene3D" id="3.30.1460.50">
    <property type="match status" value="1"/>
</dbReference>